<evidence type="ECO:0000256" key="8">
    <source>
        <dbReference type="ARBA" id="ARBA00022842"/>
    </source>
</evidence>
<keyword evidence="4" id="KW-0479">Metal-binding</keyword>
<comment type="similarity">
    <text evidence="1">Belongs to the RuvC family.</text>
</comment>
<evidence type="ECO:0000256" key="1">
    <source>
        <dbReference type="ARBA" id="ARBA00009518"/>
    </source>
</evidence>
<dbReference type="InterPro" id="IPR012337">
    <property type="entry name" value="RNaseH-like_sf"/>
</dbReference>
<evidence type="ECO:0000256" key="10">
    <source>
        <dbReference type="ARBA" id="ARBA00023172"/>
    </source>
</evidence>
<evidence type="ECO:0000256" key="4">
    <source>
        <dbReference type="ARBA" id="ARBA00022723"/>
    </source>
</evidence>
<dbReference type="PRINTS" id="PR00696">
    <property type="entry name" value="RSOLVASERUVC"/>
</dbReference>
<dbReference type="InterPro" id="IPR002176">
    <property type="entry name" value="X-over_junc_endoDNase_RuvC"/>
</dbReference>
<name>A0A1J5HLF5_9BACT</name>
<evidence type="ECO:0000256" key="6">
    <source>
        <dbReference type="ARBA" id="ARBA00022763"/>
    </source>
</evidence>
<organism evidence="12 13">
    <name type="scientific">Candidatus Roizmanbacteria bacterium CG2_30_33_16</name>
    <dbReference type="NCBI Taxonomy" id="1805340"/>
    <lineage>
        <taxon>Bacteria</taxon>
        <taxon>Candidatus Roizmaniibacteriota</taxon>
    </lineage>
</organism>
<evidence type="ECO:0000313" key="12">
    <source>
        <dbReference type="EMBL" id="OIP82634.1"/>
    </source>
</evidence>
<keyword evidence="10" id="KW-0233">DNA recombination</keyword>
<dbReference type="CDD" id="cd16962">
    <property type="entry name" value="RuvC"/>
    <property type="match status" value="1"/>
</dbReference>
<evidence type="ECO:0000313" key="13">
    <source>
        <dbReference type="Proteomes" id="UP000183758"/>
    </source>
</evidence>
<evidence type="ECO:0000256" key="3">
    <source>
        <dbReference type="ARBA" id="ARBA00022722"/>
    </source>
</evidence>
<keyword evidence="9" id="KW-0238">DNA-binding</keyword>
<dbReference type="GO" id="GO:0046872">
    <property type="term" value="F:metal ion binding"/>
    <property type="evidence" value="ECO:0007669"/>
    <property type="project" value="UniProtKB-KW"/>
</dbReference>
<dbReference type="AlphaFoldDB" id="A0A1J5HLF5"/>
<evidence type="ECO:0000256" key="2">
    <source>
        <dbReference type="ARBA" id="ARBA00022490"/>
    </source>
</evidence>
<accession>A0A1J5HLF5</accession>
<comment type="caution">
    <text evidence="12">The sequence shown here is derived from an EMBL/GenBank/DDBJ whole genome shotgun (WGS) entry which is preliminary data.</text>
</comment>
<keyword evidence="5" id="KW-0255">Endonuclease</keyword>
<dbReference type="InterPro" id="IPR036397">
    <property type="entry name" value="RNaseH_sf"/>
</dbReference>
<dbReference type="GO" id="GO:0006310">
    <property type="term" value="P:DNA recombination"/>
    <property type="evidence" value="ECO:0007669"/>
    <property type="project" value="UniProtKB-KW"/>
</dbReference>
<evidence type="ECO:0000256" key="9">
    <source>
        <dbReference type="ARBA" id="ARBA00023125"/>
    </source>
</evidence>
<dbReference type="GO" id="GO:0004520">
    <property type="term" value="F:DNA endonuclease activity"/>
    <property type="evidence" value="ECO:0007669"/>
    <property type="project" value="InterPro"/>
</dbReference>
<dbReference type="GO" id="GO:0003677">
    <property type="term" value="F:DNA binding"/>
    <property type="evidence" value="ECO:0007669"/>
    <property type="project" value="UniProtKB-KW"/>
</dbReference>
<evidence type="ECO:0000256" key="7">
    <source>
        <dbReference type="ARBA" id="ARBA00022801"/>
    </source>
</evidence>
<keyword evidence="2" id="KW-0963">Cytoplasm</keyword>
<evidence type="ECO:0000256" key="11">
    <source>
        <dbReference type="ARBA" id="ARBA00023204"/>
    </source>
</evidence>
<evidence type="ECO:0000256" key="5">
    <source>
        <dbReference type="ARBA" id="ARBA00022759"/>
    </source>
</evidence>
<keyword evidence="8" id="KW-0460">Magnesium</keyword>
<dbReference type="EMBL" id="MNZM01000108">
    <property type="protein sequence ID" value="OIP82634.1"/>
    <property type="molecule type" value="Genomic_DNA"/>
</dbReference>
<proteinExistence type="inferred from homology"/>
<keyword evidence="7" id="KW-0378">Hydrolase</keyword>
<gene>
    <name evidence="12" type="ORF">AUK04_04335</name>
</gene>
<dbReference type="PANTHER" id="PTHR30194">
    <property type="entry name" value="CROSSOVER JUNCTION ENDODEOXYRIBONUCLEASE RUVC"/>
    <property type="match status" value="1"/>
</dbReference>
<dbReference type="SUPFAM" id="SSF53098">
    <property type="entry name" value="Ribonuclease H-like"/>
    <property type="match status" value="1"/>
</dbReference>
<dbReference type="Proteomes" id="UP000183758">
    <property type="component" value="Unassembled WGS sequence"/>
</dbReference>
<reference evidence="12 13" key="1">
    <citation type="journal article" date="2016" name="Environ. Microbiol.">
        <title>Genomic resolution of a cold subsurface aquifer community provides metabolic insights for novel microbes adapted to high CO concentrations.</title>
        <authorList>
            <person name="Probst A.J."/>
            <person name="Castelle C.J."/>
            <person name="Singh A."/>
            <person name="Brown C.T."/>
            <person name="Anantharaman K."/>
            <person name="Sharon I."/>
            <person name="Hug L.A."/>
            <person name="Burstein D."/>
            <person name="Emerson J.B."/>
            <person name="Thomas B.C."/>
            <person name="Banfield J.F."/>
        </authorList>
    </citation>
    <scope>NUCLEOTIDE SEQUENCE [LARGE SCALE GENOMIC DNA]</scope>
    <source>
        <strain evidence="12">CG2_30_33_16</strain>
    </source>
</reference>
<keyword evidence="6" id="KW-0227">DNA damage</keyword>
<dbReference type="GO" id="GO:0016787">
    <property type="term" value="F:hydrolase activity"/>
    <property type="evidence" value="ECO:0007669"/>
    <property type="project" value="UniProtKB-KW"/>
</dbReference>
<dbReference type="Gene3D" id="3.30.420.10">
    <property type="entry name" value="Ribonuclease H-like superfamily/Ribonuclease H"/>
    <property type="match status" value="1"/>
</dbReference>
<dbReference type="GO" id="GO:0006281">
    <property type="term" value="P:DNA repair"/>
    <property type="evidence" value="ECO:0007669"/>
    <property type="project" value="UniProtKB-KW"/>
</dbReference>
<keyword evidence="11" id="KW-0234">DNA repair</keyword>
<dbReference type="PANTHER" id="PTHR30194:SF3">
    <property type="entry name" value="CROSSOVER JUNCTION ENDODEOXYRIBONUCLEASE RUVC"/>
    <property type="match status" value="1"/>
</dbReference>
<dbReference type="Pfam" id="PF02075">
    <property type="entry name" value="RuvC"/>
    <property type="match status" value="1"/>
</dbReference>
<keyword evidence="3" id="KW-0540">Nuclease</keyword>
<protein>
    <submittedName>
        <fullName evidence="12">Uncharacterized protein</fullName>
    </submittedName>
</protein>
<sequence length="163" mass="18465">MKILAIDPGIERTGWSIFSYSNKSSNKITLEDYGLISTSKIIKLEKRISLIQDNIELLIKNNSIKEIVLEKIFFFKNQKTIIQVSQAQGAIMAIAGKNNIILSFLTPLEIKQIVTGYGQADKLGVKKMLEIQLKIKFDRELDDVIDAIACGYAYCINKKSYDR</sequence>